<dbReference type="InterPro" id="IPR033880">
    <property type="entry name" value="SPFH_YdjI"/>
</dbReference>
<evidence type="ECO:0000259" key="2">
    <source>
        <dbReference type="Pfam" id="PF13421"/>
    </source>
</evidence>
<evidence type="ECO:0000313" key="3">
    <source>
        <dbReference type="EMBL" id="GAA4052634.1"/>
    </source>
</evidence>
<dbReference type="Proteomes" id="UP001501469">
    <property type="component" value="Unassembled WGS sequence"/>
</dbReference>
<dbReference type="PANTHER" id="PTHR37826">
    <property type="entry name" value="FLOTILLIN BAND_7_5 DOMAIN PROTEIN"/>
    <property type="match status" value="1"/>
</dbReference>
<reference evidence="4" key="1">
    <citation type="journal article" date="2019" name="Int. J. Syst. Evol. Microbiol.">
        <title>The Global Catalogue of Microorganisms (GCM) 10K type strain sequencing project: providing services to taxonomists for standard genome sequencing and annotation.</title>
        <authorList>
            <consortium name="The Broad Institute Genomics Platform"/>
            <consortium name="The Broad Institute Genome Sequencing Center for Infectious Disease"/>
            <person name="Wu L."/>
            <person name="Ma J."/>
        </authorList>
    </citation>
    <scope>NUCLEOTIDE SEQUENCE [LARGE SCALE GENOMIC DNA]</scope>
    <source>
        <strain evidence="4">JCM 17225</strain>
    </source>
</reference>
<dbReference type="EMBL" id="BAABDK010000033">
    <property type="protein sequence ID" value="GAA4052634.1"/>
    <property type="molecule type" value="Genomic_DNA"/>
</dbReference>
<protein>
    <submittedName>
        <fullName evidence="3">SPFH domain-containing protein</fullName>
    </submittedName>
</protein>
<accession>A0ABP7UTQ7</accession>
<comment type="caution">
    <text evidence="3">The sequence shown here is derived from an EMBL/GenBank/DDBJ whole genome shotgun (WGS) entry which is preliminary data.</text>
</comment>
<gene>
    <name evidence="3" type="ORF">GCM10022409_44390</name>
</gene>
<evidence type="ECO:0000259" key="1">
    <source>
        <dbReference type="Pfam" id="PF09851"/>
    </source>
</evidence>
<feature type="domain" description="SPFH" evidence="2">
    <location>
        <begin position="26"/>
        <end position="232"/>
    </location>
</feature>
<keyword evidence="4" id="KW-1185">Reference proteome</keyword>
<dbReference type="CDD" id="cd03408">
    <property type="entry name" value="SPFH_like_u1"/>
    <property type="match status" value="1"/>
</dbReference>
<dbReference type="Pfam" id="PF09851">
    <property type="entry name" value="SHOCT"/>
    <property type="match status" value="1"/>
</dbReference>
<feature type="domain" description="SHOCT" evidence="1">
    <location>
        <begin position="297"/>
        <end position="322"/>
    </location>
</feature>
<organism evidence="3 4">
    <name type="scientific">Hymenobacter glaciei</name>
    <dbReference type="NCBI Taxonomy" id="877209"/>
    <lineage>
        <taxon>Bacteria</taxon>
        <taxon>Pseudomonadati</taxon>
        <taxon>Bacteroidota</taxon>
        <taxon>Cytophagia</taxon>
        <taxon>Cytophagales</taxon>
        <taxon>Hymenobacteraceae</taxon>
        <taxon>Hymenobacter</taxon>
    </lineage>
</organism>
<dbReference type="RefSeq" id="WP_345059029.1">
    <property type="nucleotide sequence ID" value="NZ_BAABDK010000033.1"/>
</dbReference>
<dbReference type="InterPro" id="IPR018649">
    <property type="entry name" value="SHOCT"/>
</dbReference>
<dbReference type="PANTHER" id="PTHR37826:SF2">
    <property type="entry name" value="ZINC-RIBBON DOMAIN-CONTAINING PROTEIN"/>
    <property type="match status" value="1"/>
</dbReference>
<proteinExistence type="predicted"/>
<evidence type="ECO:0000313" key="4">
    <source>
        <dbReference type="Proteomes" id="UP001501469"/>
    </source>
</evidence>
<name>A0ABP7UTQ7_9BACT</name>
<dbReference type="Pfam" id="PF13421">
    <property type="entry name" value="Band_7_1"/>
    <property type="match status" value="1"/>
</dbReference>
<sequence length="327" mass="35320">MGFKNFLNAQFASVIEWPNQAPELLVYRYPAPTAEIKNASKLLVAPGQGCLLVYEGQVTAVLTEDGLYPLATANHPFITALLKLRQGAESEHKLRVYFFRQAEVVSQAWGTATPVKYVDPVYGFPVEMGLHGSYSFKIVDAQRFFTEIVGSRDAYTASEARALIQARVGQHIVVGIATAALSCQVIDAQLAQLSETLRGALNAEFADLGFQLTDFKLSGTAFDKDTQARIKQIADVRAATLAAAEGSLSYAESEKLQALRDAARNTGGLAGVGAQLGAGLELSKAFGTATDAPDPVAQLQKLKHLLDEGIITPEEFEAKKKEWLTKL</sequence>